<dbReference type="PROSITE" id="PS50853">
    <property type="entry name" value="FN3"/>
    <property type="match status" value="2"/>
</dbReference>
<dbReference type="SUPFAM" id="SSF49265">
    <property type="entry name" value="Fibronectin type III"/>
    <property type="match status" value="3"/>
</dbReference>
<dbReference type="InterPro" id="IPR036116">
    <property type="entry name" value="FN3_sf"/>
</dbReference>
<accession>A0A8J7RKG9</accession>
<name>A0A8J7RKG9_9BACT</name>
<gene>
    <name evidence="3" type="ORF">NATSA_09480</name>
</gene>
<evidence type="ECO:0000313" key="3">
    <source>
        <dbReference type="EMBL" id="MBP3192892.1"/>
    </source>
</evidence>
<sequence>MIKIMFVSLILSGLVVIPARAQIAPDEDPTLIGVLTPDDDAYIYHDEDMVLPLGHGYHVYREHDGEEVRLTEEPVYPASSGNEFRRMTGDMYSDIESALEDADTPQEVFFFLRGNAFDRGLLAFTFPEVARAMGMLYVDEDPVKEESVRYRFEMVNQRGEPTGRELEEELVLEPLSIDPPEMEEIKRQGRDVSVRWEYPAHGTGTDDEVVIRFEVYMKPENEEYFEKVTKESRLRLEGQTEFEYRFPVDREIETAEFAVAAFDITGENRILADPVEVSLVDKRQPESILEVFSTVVDGTVELTWPVSSDAGVAGYHVRRINTQTEDTTYLNDELIDVDDPRFTDRTLESGYHYHYFVIAESESGIRSEPGNPAIENIIAVHYPPTPADLSASVDEEEMVIELDWQNPEQDTLFNTYVVLRRPYSHEGESDEAFSQINEGQLTDTRLVDQGVAGEGFEEGRYYEYGVVAANRQGLRSDTVFIVKQMPVLTPPEPPATLQADLGSGNRAQLSWSASASTSVTSYNVYRVSETGDTTVTERPRGRRFLQDEDIQTGLVYNYHATAVDSVGNESEPVHAEELHVRDQNPPPSVRNVQANETDDGVRVTWERSPARDLDGYVVKRATLSNGVYEEITDEITEDTELVDPDGEAGLWYRVLAVDESGNRSRPGSARQARD</sequence>
<keyword evidence="4" id="KW-1185">Reference proteome</keyword>
<protein>
    <recommendedName>
        <fullName evidence="2">Fibronectin type-III domain-containing protein</fullName>
    </recommendedName>
</protein>
<feature type="chain" id="PRO_5035244448" description="Fibronectin type-III domain-containing protein" evidence="1">
    <location>
        <begin position="22"/>
        <end position="674"/>
    </location>
</feature>
<evidence type="ECO:0000313" key="4">
    <source>
        <dbReference type="Proteomes" id="UP000673975"/>
    </source>
</evidence>
<dbReference type="InterPro" id="IPR003961">
    <property type="entry name" value="FN3_dom"/>
</dbReference>
<dbReference type="RefSeq" id="WP_210512024.1">
    <property type="nucleotide sequence ID" value="NZ_JAFIDN010000006.1"/>
</dbReference>
<evidence type="ECO:0000256" key="1">
    <source>
        <dbReference type="SAM" id="SignalP"/>
    </source>
</evidence>
<comment type="caution">
    <text evidence="3">The sequence shown here is derived from an EMBL/GenBank/DDBJ whole genome shotgun (WGS) entry which is preliminary data.</text>
</comment>
<dbReference type="InterPro" id="IPR013783">
    <property type="entry name" value="Ig-like_fold"/>
</dbReference>
<dbReference type="AlphaFoldDB" id="A0A8J7RKG9"/>
<dbReference type="EMBL" id="JAFIDN010000006">
    <property type="protein sequence ID" value="MBP3192892.1"/>
    <property type="molecule type" value="Genomic_DNA"/>
</dbReference>
<reference evidence="3" key="1">
    <citation type="submission" date="2021-02" db="EMBL/GenBank/DDBJ databases">
        <title>Natronogracilivirga saccharolytica gen. nov. sp. nov. a new anaerobic, haloalkiliphilic carbohydrate-fermenting bacterium from soda lake and proposing of Cyclonatronumiaceae fam. nov. in the phylum Balneolaeota.</title>
        <authorList>
            <person name="Zhilina T.N."/>
            <person name="Sorokin D.Y."/>
            <person name="Zavarzina D.G."/>
            <person name="Toshchakov S.V."/>
            <person name="Kublanov I.V."/>
        </authorList>
    </citation>
    <scope>NUCLEOTIDE SEQUENCE</scope>
    <source>
        <strain evidence="3">Z-1702</strain>
    </source>
</reference>
<feature type="domain" description="Fibronectin type-III" evidence="2">
    <location>
        <begin position="285"/>
        <end position="383"/>
    </location>
</feature>
<proteinExistence type="predicted"/>
<feature type="domain" description="Fibronectin type-III" evidence="2">
    <location>
        <begin position="493"/>
        <end position="583"/>
    </location>
</feature>
<organism evidence="3 4">
    <name type="scientific">Natronogracilivirga saccharolytica</name>
    <dbReference type="NCBI Taxonomy" id="2812953"/>
    <lineage>
        <taxon>Bacteria</taxon>
        <taxon>Pseudomonadati</taxon>
        <taxon>Balneolota</taxon>
        <taxon>Balneolia</taxon>
        <taxon>Balneolales</taxon>
        <taxon>Cyclonatronaceae</taxon>
        <taxon>Natronogracilivirga</taxon>
    </lineage>
</organism>
<evidence type="ECO:0000259" key="2">
    <source>
        <dbReference type="PROSITE" id="PS50853"/>
    </source>
</evidence>
<keyword evidence="1" id="KW-0732">Signal</keyword>
<dbReference type="Gene3D" id="2.60.40.10">
    <property type="entry name" value="Immunoglobulins"/>
    <property type="match status" value="4"/>
</dbReference>
<dbReference type="Proteomes" id="UP000673975">
    <property type="component" value="Unassembled WGS sequence"/>
</dbReference>
<feature type="signal peptide" evidence="1">
    <location>
        <begin position="1"/>
        <end position="21"/>
    </location>
</feature>
<dbReference type="SMART" id="SM00060">
    <property type="entry name" value="FN3"/>
    <property type="match status" value="4"/>
</dbReference>